<accession>A0AAE3DEW7</accession>
<dbReference type="Proteomes" id="UP001199319">
    <property type="component" value="Unassembled WGS sequence"/>
</dbReference>
<evidence type="ECO:0000313" key="3">
    <source>
        <dbReference type="Proteomes" id="UP001199319"/>
    </source>
</evidence>
<keyword evidence="3" id="KW-1185">Reference proteome</keyword>
<reference evidence="2" key="1">
    <citation type="submission" date="2021-10" db="EMBL/GenBank/DDBJ databases">
        <title>Anaerobic single-cell dispensing facilitates the cultivation of human gut bacteria.</title>
        <authorList>
            <person name="Afrizal A."/>
        </authorList>
    </citation>
    <scope>NUCLEOTIDE SEQUENCE</scope>
    <source>
        <strain evidence="2">CLA-AA-H272</strain>
    </source>
</reference>
<dbReference type="RefSeq" id="WP_302928000.1">
    <property type="nucleotide sequence ID" value="NZ_JAJEPW010000007.1"/>
</dbReference>
<protein>
    <submittedName>
        <fullName evidence="2">Uncharacterized protein</fullName>
    </submittedName>
</protein>
<feature type="compositionally biased region" description="Polar residues" evidence="1">
    <location>
        <begin position="1"/>
        <end position="11"/>
    </location>
</feature>
<sequence>MNDDFGTTASQGRKARTGHFGAGQGGNSMTRQEQKAVKELSAMISKNLKVVAGEHGFKVVSDCAYKVLGDFLYEVFLSAPPVRRGTAIRAVVSTKPCVIDNVFWDVYEMGEVARKKPFSFHITAAHSPSAHIIKEMELPVPTVDAATLVMNEAFCRFNKSIQDHHSQCSTVSDFKAEILHDTAPTARLNVVLCEIAEGNFRQAMLLAEKELENEPYGLFNTVTDGGIKSIYDYVKEFCQEKQ</sequence>
<comment type="caution">
    <text evidence="2">The sequence shown here is derived from an EMBL/GenBank/DDBJ whole genome shotgun (WGS) entry which is preliminary data.</text>
</comment>
<dbReference type="EMBL" id="JAJEPW010000007">
    <property type="protein sequence ID" value="MCC2128674.1"/>
    <property type="molecule type" value="Genomic_DNA"/>
</dbReference>
<evidence type="ECO:0000256" key="1">
    <source>
        <dbReference type="SAM" id="MobiDB-lite"/>
    </source>
</evidence>
<dbReference type="AlphaFoldDB" id="A0AAE3DEW7"/>
<organism evidence="2 3">
    <name type="scientific">Brotocaccenecus cirricatena</name>
    <dbReference type="NCBI Taxonomy" id="3064195"/>
    <lineage>
        <taxon>Bacteria</taxon>
        <taxon>Bacillati</taxon>
        <taxon>Bacillota</taxon>
        <taxon>Clostridia</taxon>
        <taxon>Eubacteriales</taxon>
        <taxon>Oscillospiraceae</taxon>
        <taxon>Brotocaccenecus</taxon>
    </lineage>
</organism>
<feature type="region of interest" description="Disordered" evidence="1">
    <location>
        <begin position="1"/>
        <end position="32"/>
    </location>
</feature>
<proteinExistence type="predicted"/>
<gene>
    <name evidence="2" type="ORF">LKD37_03915</name>
</gene>
<evidence type="ECO:0000313" key="2">
    <source>
        <dbReference type="EMBL" id="MCC2128674.1"/>
    </source>
</evidence>
<name>A0AAE3DEW7_9FIRM</name>